<dbReference type="AlphaFoldDB" id="A0AAN7GFT9"/>
<organism evidence="3 4">
    <name type="scientific">Trapa incisa</name>
    <dbReference type="NCBI Taxonomy" id="236973"/>
    <lineage>
        <taxon>Eukaryota</taxon>
        <taxon>Viridiplantae</taxon>
        <taxon>Streptophyta</taxon>
        <taxon>Embryophyta</taxon>
        <taxon>Tracheophyta</taxon>
        <taxon>Spermatophyta</taxon>
        <taxon>Magnoliopsida</taxon>
        <taxon>eudicotyledons</taxon>
        <taxon>Gunneridae</taxon>
        <taxon>Pentapetalae</taxon>
        <taxon>rosids</taxon>
        <taxon>malvids</taxon>
        <taxon>Myrtales</taxon>
        <taxon>Lythraceae</taxon>
        <taxon>Trapa</taxon>
    </lineage>
</organism>
<evidence type="ECO:0000313" key="3">
    <source>
        <dbReference type="EMBL" id="KAK4741825.1"/>
    </source>
</evidence>
<accession>A0AAN7GFT9</accession>
<dbReference type="Gene3D" id="3.90.70.130">
    <property type="match status" value="2"/>
</dbReference>
<dbReference type="Pfam" id="PF07910">
    <property type="entry name" value="Peptidase_C78"/>
    <property type="match status" value="2"/>
</dbReference>
<dbReference type="GO" id="GO:0019783">
    <property type="term" value="F:ubiquitin-like protein peptidase activity"/>
    <property type="evidence" value="ECO:0007669"/>
    <property type="project" value="TreeGrafter"/>
</dbReference>
<feature type="domain" description="UFSP1/2/DUB catalytic" evidence="2">
    <location>
        <begin position="315"/>
        <end position="421"/>
    </location>
</feature>
<dbReference type="PANTHER" id="PTHR48153">
    <property type="entry name" value="UFM1-SPECIFIC PROTEASE 2"/>
    <property type="match status" value="1"/>
</dbReference>
<reference evidence="3 4" key="1">
    <citation type="journal article" date="2023" name="Hortic Res">
        <title>Pangenome of water caltrop reveals structural variations and asymmetric subgenome divergence after allopolyploidization.</title>
        <authorList>
            <person name="Zhang X."/>
            <person name="Chen Y."/>
            <person name="Wang L."/>
            <person name="Yuan Y."/>
            <person name="Fang M."/>
            <person name="Shi L."/>
            <person name="Lu R."/>
            <person name="Comes H.P."/>
            <person name="Ma Y."/>
            <person name="Chen Y."/>
            <person name="Huang G."/>
            <person name="Zhou Y."/>
            <person name="Zheng Z."/>
            <person name="Qiu Y."/>
        </authorList>
    </citation>
    <scope>NUCLEOTIDE SEQUENCE [LARGE SCALE GENOMIC DNA]</scope>
    <source>
        <tissue evidence="3">Roots</tissue>
    </source>
</reference>
<evidence type="ECO:0000313" key="4">
    <source>
        <dbReference type="Proteomes" id="UP001345219"/>
    </source>
</evidence>
<dbReference type="EMBL" id="JAXIOK010000024">
    <property type="protein sequence ID" value="KAK4741825.1"/>
    <property type="molecule type" value="Genomic_DNA"/>
</dbReference>
<protein>
    <recommendedName>
        <fullName evidence="2">UFSP1/2/DUB catalytic domain-containing protein</fullName>
    </recommendedName>
</protein>
<evidence type="ECO:0000256" key="1">
    <source>
        <dbReference type="ARBA" id="ARBA00022801"/>
    </source>
</evidence>
<keyword evidence="1" id="KW-0378">Hydrolase</keyword>
<dbReference type="Proteomes" id="UP001345219">
    <property type="component" value="Chromosome 19"/>
</dbReference>
<keyword evidence="4" id="KW-1185">Reference proteome</keyword>
<dbReference type="PANTHER" id="PTHR48153:SF4">
    <property type="entry name" value="UBIQUITIN CARBOXYL-TERMINAL HYDROLASE MUG105"/>
    <property type="match status" value="1"/>
</dbReference>
<sequence>MDFSSCPFCNSWVPSSELERHANGHFEDEEIASDMELARQISLAPPSPPAASEPVNDLQIDMYLSRSVDNDASICNDDAKLFGDGDSISSLASLQTRESFHKIEGGLMALLKKCLELETGDSICILSGYIDHFQCIEFEDAGWGCGWRNIQMLSSHLLHERHEARDVLFGRAGFVPGILSLQRWLELAWERGFDGDGAEQFNHKIYGSSSWIGTTECAALFRSFGLRAKIVDFGPKKLTPLFLSAPGLKLVCPNGRENNKRKRNPYQVYGLMDRYLNSNSSNSSDAVSCSGKSTNSFMEFDETNTTNVDLAENFVSTSKGQQVLIDWVWNYFSGGRLVETGKCKVTVSSKPPLYFQHDGHSRTIVGIQVRHLAKGKQHSLLVLDPGHNTKILEASLRGKSGWQKLIKRGVHTLRKPQYQLCYVERGICNEEELEKLKTLDSIYIEL</sequence>
<feature type="domain" description="UFSP1/2/DUB catalytic" evidence="2">
    <location>
        <begin position="123"/>
        <end position="236"/>
    </location>
</feature>
<gene>
    <name evidence="3" type="ORF">SAY87_025413</name>
</gene>
<evidence type="ECO:0000259" key="2">
    <source>
        <dbReference type="Pfam" id="PF07910"/>
    </source>
</evidence>
<comment type="caution">
    <text evidence="3">The sequence shown here is derived from an EMBL/GenBank/DDBJ whole genome shotgun (WGS) entry which is preliminary data.</text>
</comment>
<dbReference type="InterPro" id="IPR012462">
    <property type="entry name" value="UFSP1/2_DUB_cat"/>
</dbReference>
<name>A0AAN7GFT9_9MYRT</name>
<proteinExistence type="predicted"/>